<proteinExistence type="predicted"/>
<reference evidence="1 2" key="1">
    <citation type="submission" date="2021-03" db="EMBL/GenBank/DDBJ databases">
        <title>Enterococcal diversity collection.</title>
        <authorList>
            <person name="Gilmore M.S."/>
            <person name="Schwartzman J."/>
            <person name="Van Tyne D."/>
            <person name="Martin M."/>
            <person name="Earl A.M."/>
            <person name="Manson A.L."/>
            <person name="Straub T."/>
            <person name="Salamzade R."/>
            <person name="Saavedra J."/>
            <person name="Lebreton F."/>
            <person name="Prichula J."/>
            <person name="Schaufler K."/>
            <person name="Gaca A."/>
            <person name="Sgardioli B."/>
            <person name="Wagenaar J."/>
            <person name="Strong T."/>
        </authorList>
    </citation>
    <scope>NUCLEOTIDE SEQUENCE [LARGE SCALE GENOMIC DNA]</scope>
    <source>
        <strain evidence="1 2">DIV0869a</strain>
    </source>
</reference>
<evidence type="ECO:0000313" key="1">
    <source>
        <dbReference type="EMBL" id="MBO0438934.1"/>
    </source>
</evidence>
<keyword evidence="2" id="KW-1185">Reference proteome</keyword>
<gene>
    <name evidence="1" type="ORF">JZO69_00980</name>
</gene>
<sequence>MLFREWGCEVANIEYAIYKGDSFQFIGTLDECAERLEVKPSFIQWLTTPTGKKRFESRKDKNKALTAVKLKDGD</sequence>
<comment type="caution">
    <text evidence="1">The sequence shown here is derived from an EMBL/GenBank/DDBJ whole genome shotgun (WGS) entry which is preliminary data.</text>
</comment>
<dbReference type="EMBL" id="JAFLWD010000003">
    <property type="protein sequence ID" value="MBO0438934.1"/>
    <property type="molecule type" value="Genomic_DNA"/>
</dbReference>
<dbReference type="Proteomes" id="UP000664632">
    <property type="component" value="Unassembled WGS sequence"/>
</dbReference>
<accession>A0ABS3GUK2</accession>
<name>A0ABS3GUK2_9ENTE</name>
<evidence type="ECO:0000313" key="2">
    <source>
        <dbReference type="Proteomes" id="UP000664632"/>
    </source>
</evidence>
<organism evidence="1 2">
    <name type="scientific">Candidatus Enterococcus ikei</name>
    <dbReference type="NCBI Taxonomy" id="2815326"/>
    <lineage>
        <taxon>Bacteria</taxon>
        <taxon>Bacillati</taxon>
        <taxon>Bacillota</taxon>
        <taxon>Bacilli</taxon>
        <taxon>Lactobacillales</taxon>
        <taxon>Enterococcaceae</taxon>
        <taxon>Enterococcus</taxon>
    </lineage>
</organism>
<protein>
    <submittedName>
        <fullName evidence="1">Uncharacterized protein</fullName>
    </submittedName>
</protein>